<name>A0A1J0W0M8_9NOCA</name>
<feature type="region of interest" description="Disordered" evidence="1">
    <location>
        <begin position="93"/>
        <end position="121"/>
    </location>
</feature>
<feature type="transmembrane region" description="Helical" evidence="2">
    <location>
        <begin position="20"/>
        <end position="53"/>
    </location>
</feature>
<evidence type="ECO:0000256" key="1">
    <source>
        <dbReference type="SAM" id="MobiDB-lite"/>
    </source>
</evidence>
<accession>A0A1J0W0M8</accession>
<protein>
    <submittedName>
        <fullName evidence="3">Uncharacterized protein</fullName>
    </submittedName>
</protein>
<sequence length="121" mass="11470">MGGGGTKGTEGTQGEVDMVFVAGLLFAVVGGIALGQAPMVGVPLLVVAVALGFLGGRELVRRWFSVGRAGGWKRPTAWLTVFGVGGTSVHGDGGSGSASLGGSDSGGGGDSSSSSGGGSGS</sequence>
<keyword evidence="2" id="KW-1133">Transmembrane helix</keyword>
<organism evidence="3 4">
    <name type="scientific">Nocardia mangyaensis</name>
    <dbReference type="NCBI Taxonomy" id="2213200"/>
    <lineage>
        <taxon>Bacteria</taxon>
        <taxon>Bacillati</taxon>
        <taxon>Actinomycetota</taxon>
        <taxon>Actinomycetes</taxon>
        <taxon>Mycobacteriales</taxon>
        <taxon>Nocardiaceae</taxon>
        <taxon>Nocardia</taxon>
    </lineage>
</organism>
<keyword evidence="2" id="KW-0812">Transmembrane</keyword>
<proteinExistence type="predicted"/>
<gene>
    <name evidence="3" type="ORF">BOX37_31675</name>
</gene>
<dbReference type="EMBL" id="CP018082">
    <property type="protein sequence ID" value="APE37743.1"/>
    <property type="molecule type" value="Genomic_DNA"/>
</dbReference>
<evidence type="ECO:0000313" key="3">
    <source>
        <dbReference type="EMBL" id="APE37743.1"/>
    </source>
</evidence>
<keyword evidence="4" id="KW-1185">Reference proteome</keyword>
<dbReference type="AlphaFoldDB" id="A0A1J0W0M8"/>
<dbReference type="Proteomes" id="UP000183810">
    <property type="component" value="Chromosome"/>
</dbReference>
<reference evidence="3" key="1">
    <citation type="submission" date="2016-11" db="EMBL/GenBank/DDBJ databases">
        <authorList>
            <person name="Jaros S."/>
            <person name="Januszkiewicz K."/>
            <person name="Wedrychowicz H."/>
        </authorList>
    </citation>
    <scope>NUCLEOTIDE SEQUENCE [LARGE SCALE GENOMIC DNA]</scope>
    <source>
        <strain evidence="3">Y48</strain>
    </source>
</reference>
<evidence type="ECO:0000313" key="4">
    <source>
        <dbReference type="Proteomes" id="UP000183810"/>
    </source>
</evidence>
<keyword evidence="2" id="KW-0472">Membrane</keyword>
<feature type="compositionally biased region" description="Gly residues" evidence="1">
    <location>
        <begin position="103"/>
        <end position="121"/>
    </location>
</feature>
<evidence type="ECO:0000256" key="2">
    <source>
        <dbReference type="SAM" id="Phobius"/>
    </source>
</evidence>
<dbReference type="KEGG" id="nsl:BOX37_31675"/>